<protein>
    <recommendedName>
        <fullName evidence="4">Secreted protein</fullName>
    </recommendedName>
</protein>
<keyword evidence="3" id="KW-1185">Reference proteome</keyword>
<evidence type="ECO:0000256" key="1">
    <source>
        <dbReference type="SAM" id="SignalP"/>
    </source>
</evidence>
<proteinExistence type="predicted"/>
<dbReference type="EMBL" id="CM031813">
    <property type="protein sequence ID" value="KAG6655281.1"/>
    <property type="molecule type" value="Genomic_DNA"/>
</dbReference>
<reference evidence="2" key="1">
    <citation type="submission" date="2020-12" db="EMBL/GenBank/DDBJ databases">
        <title>WGS assembly of Carya illinoinensis cv. Pawnee.</title>
        <authorList>
            <person name="Platts A."/>
            <person name="Shu S."/>
            <person name="Wright S."/>
            <person name="Barry K."/>
            <person name="Edger P."/>
            <person name="Pires J.C."/>
            <person name="Schmutz J."/>
        </authorList>
    </citation>
    <scope>NUCLEOTIDE SEQUENCE</scope>
    <source>
        <tissue evidence="2">Leaf</tissue>
    </source>
</reference>
<feature type="signal peptide" evidence="1">
    <location>
        <begin position="1"/>
        <end position="26"/>
    </location>
</feature>
<gene>
    <name evidence="2" type="ORF">CIPAW_05G204900</name>
</gene>
<accession>A0A8T1QM21</accession>
<evidence type="ECO:0008006" key="4">
    <source>
        <dbReference type="Google" id="ProtNLM"/>
    </source>
</evidence>
<evidence type="ECO:0000313" key="2">
    <source>
        <dbReference type="EMBL" id="KAG6655281.1"/>
    </source>
</evidence>
<sequence length="105" mass="11212">MCRFLRLCNAFHILLLGIVFIKKITNQDLWFPTSTSMSCNALTSNLVDVLSSSFTSSSSSSSFTSSSSRILVTATKAHCLPILCKSETSSGLVSAKTNTSPGNVL</sequence>
<name>A0A8T1QM21_CARIL</name>
<comment type="caution">
    <text evidence="2">The sequence shown here is derived from an EMBL/GenBank/DDBJ whole genome shotgun (WGS) entry which is preliminary data.</text>
</comment>
<evidence type="ECO:0000313" key="3">
    <source>
        <dbReference type="Proteomes" id="UP000811609"/>
    </source>
</evidence>
<feature type="chain" id="PRO_5035875884" description="Secreted protein" evidence="1">
    <location>
        <begin position="27"/>
        <end position="105"/>
    </location>
</feature>
<dbReference type="Proteomes" id="UP000811609">
    <property type="component" value="Chromosome 5"/>
</dbReference>
<keyword evidence="1" id="KW-0732">Signal</keyword>
<dbReference type="AlphaFoldDB" id="A0A8T1QM21"/>
<organism evidence="2 3">
    <name type="scientific">Carya illinoinensis</name>
    <name type="common">Pecan</name>
    <dbReference type="NCBI Taxonomy" id="32201"/>
    <lineage>
        <taxon>Eukaryota</taxon>
        <taxon>Viridiplantae</taxon>
        <taxon>Streptophyta</taxon>
        <taxon>Embryophyta</taxon>
        <taxon>Tracheophyta</taxon>
        <taxon>Spermatophyta</taxon>
        <taxon>Magnoliopsida</taxon>
        <taxon>eudicotyledons</taxon>
        <taxon>Gunneridae</taxon>
        <taxon>Pentapetalae</taxon>
        <taxon>rosids</taxon>
        <taxon>fabids</taxon>
        <taxon>Fagales</taxon>
        <taxon>Juglandaceae</taxon>
        <taxon>Carya</taxon>
    </lineage>
</organism>